<evidence type="ECO:0000256" key="1">
    <source>
        <dbReference type="ARBA" id="ARBA00004613"/>
    </source>
</evidence>
<dbReference type="GO" id="GO:0005576">
    <property type="term" value="C:extracellular region"/>
    <property type="evidence" value="ECO:0007669"/>
    <property type="project" value="UniProtKB-SubCell"/>
</dbReference>
<name>A0A8B7NH02_HYAAZ</name>
<evidence type="ECO:0000259" key="7">
    <source>
        <dbReference type="PROSITE" id="PS51446"/>
    </source>
</evidence>
<evidence type="ECO:0000313" key="8">
    <source>
        <dbReference type="Proteomes" id="UP000694843"/>
    </source>
</evidence>
<keyword evidence="5" id="KW-0646">Protease inhibitor</keyword>
<keyword evidence="2" id="KW-0964">Secreted</keyword>
<dbReference type="InterPro" id="IPR008037">
    <property type="entry name" value="Pacifastin_dom"/>
</dbReference>
<organism evidence="8 9">
    <name type="scientific">Hyalella azteca</name>
    <name type="common">Amphipod</name>
    <dbReference type="NCBI Taxonomy" id="294128"/>
    <lineage>
        <taxon>Eukaryota</taxon>
        <taxon>Metazoa</taxon>
        <taxon>Ecdysozoa</taxon>
        <taxon>Arthropoda</taxon>
        <taxon>Crustacea</taxon>
        <taxon>Multicrustacea</taxon>
        <taxon>Malacostraca</taxon>
        <taxon>Eumalacostraca</taxon>
        <taxon>Peracarida</taxon>
        <taxon>Amphipoda</taxon>
        <taxon>Senticaudata</taxon>
        <taxon>Talitrida</taxon>
        <taxon>Talitroidea</taxon>
        <taxon>Hyalellidae</taxon>
        <taxon>Hyalella</taxon>
    </lineage>
</organism>
<dbReference type="AlphaFoldDB" id="A0A8B7NH02"/>
<evidence type="ECO:0000256" key="3">
    <source>
        <dbReference type="ARBA" id="ARBA00023157"/>
    </source>
</evidence>
<keyword evidence="3 5" id="KW-1015">Disulfide bond</keyword>
<evidence type="ECO:0000256" key="4">
    <source>
        <dbReference type="ARBA" id="ARBA00029459"/>
    </source>
</evidence>
<keyword evidence="6" id="KW-0732">Signal</keyword>
<dbReference type="Proteomes" id="UP000694843">
    <property type="component" value="Unplaced"/>
</dbReference>
<evidence type="ECO:0000256" key="5">
    <source>
        <dbReference type="PROSITE-ProRule" id="PRU00776"/>
    </source>
</evidence>
<dbReference type="OrthoDB" id="10026631at2759"/>
<dbReference type="Pfam" id="PF05375">
    <property type="entry name" value="Pacifastin_I"/>
    <property type="match status" value="1"/>
</dbReference>
<proteinExistence type="inferred from homology"/>
<feature type="disulfide bond" evidence="5">
    <location>
        <begin position="28"/>
        <end position="43"/>
    </location>
</feature>
<sequence length="97" mass="10630">MRFLLALLGLSVLAFFVASADYDRYVDCKDGSVWYDGCNTCFCYNRIAACTKKACPPGRCGKPLCKNGSKWKAVGADWCTCVNKKPKCTKKPCQLGG</sequence>
<comment type="similarity">
    <text evidence="4 5">Belongs to the protease inhibitor I19 family.</text>
</comment>
<dbReference type="SUPFAM" id="SSF57283">
    <property type="entry name" value="PMP inhibitors"/>
    <property type="match status" value="1"/>
</dbReference>
<dbReference type="PROSITE" id="PS51446">
    <property type="entry name" value="PACIFASTIN"/>
    <property type="match status" value="1"/>
</dbReference>
<dbReference type="KEGG" id="hazt:108669777"/>
<accession>A0A8B7NH02</accession>
<dbReference type="RefSeq" id="XP_018012676.1">
    <property type="nucleotide sequence ID" value="XM_018157187.2"/>
</dbReference>
<feature type="site" description="Reactive bond" evidence="5">
    <location>
        <begin position="52"/>
        <end position="53"/>
    </location>
</feature>
<feature type="chain" id="PRO_5034087358" evidence="6">
    <location>
        <begin position="20"/>
        <end position="97"/>
    </location>
</feature>
<evidence type="ECO:0000313" key="9">
    <source>
        <dbReference type="RefSeq" id="XP_018012676.1"/>
    </source>
</evidence>
<dbReference type="GeneID" id="108669777"/>
<feature type="signal peptide" evidence="6">
    <location>
        <begin position="1"/>
        <end position="19"/>
    </location>
</feature>
<comment type="caution">
    <text evidence="5">Lacks conserved residue(s) required for the propagation of feature annotation.</text>
</comment>
<evidence type="ECO:0000256" key="2">
    <source>
        <dbReference type="ARBA" id="ARBA00022525"/>
    </source>
</evidence>
<comment type="subcellular location">
    <subcellularLocation>
        <location evidence="1">Secreted</location>
    </subcellularLocation>
</comment>
<feature type="domain" description="Pacifastin" evidence="7">
    <location>
        <begin position="25"/>
        <end position="58"/>
    </location>
</feature>
<dbReference type="InterPro" id="IPR036201">
    <property type="entry name" value="Pacifastin_dom_sf"/>
</dbReference>
<keyword evidence="5" id="KW-0722">Serine protease inhibitor</keyword>
<dbReference type="GO" id="GO:0004867">
    <property type="term" value="F:serine-type endopeptidase inhibitor activity"/>
    <property type="evidence" value="ECO:0007669"/>
    <property type="project" value="UniProtKB-UniRule"/>
</dbReference>
<protein>
    <submittedName>
        <fullName evidence="9">U-reduvitoxin-Pr11a</fullName>
    </submittedName>
</protein>
<evidence type="ECO:0000256" key="6">
    <source>
        <dbReference type="SAM" id="SignalP"/>
    </source>
</evidence>
<reference evidence="9" key="1">
    <citation type="submission" date="2025-08" db="UniProtKB">
        <authorList>
            <consortium name="RefSeq"/>
        </authorList>
    </citation>
    <scope>IDENTIFICATION</scope>
    <source>
        <tissue evidence="9">Whole organism</tissue>
    </source>
</reference>
<gene>
    <name evidence="9" type="primary">LOC108669777</name>
</gene>
<keyword evidence="8" id="KW-1185">Reference proteome</keyword>